<dbReference type="GO" id="GO:0055085">
    <property type="term" value="P:transmembrane transport"/>
    <property type="evidence" value="ECO:0007669"/>
    <property type="project" value="InterPro"/>
</dbReference>
<evidence type="ECO:0000256" key="6">
    <source>
        <dbReference type="ARBA" id="ARBA00023136"/>
    </source>
</evidence>
<comment type="caution">
    <text evidence="9">The sequence shown here is derived from an EMBL/GenBank/DDBJ whole genome shotgun (WGS) entry which is preliminary data.</text>
</comment>
<evidence type="ECO:0000259" key="8">
    <source>
        <dbReference type="PROSITE" id="PS50928"/>
    </source>
</evidence>
<keyword evidence="2 7" id="KW-0813">Transport</keyword>
<evidence type="ECO:0000256" key="5">
    <source>
        <dbReference type="ARBA" id="ARBA00022989"/>
    </source>
</evidence>
<evidence type="ECO:0000313" key="10">
    <source>
        <dbReference type="Proteomes" id="UP000824037"/>
    </source>
</evidence>
<feature type="transmembrane region" description="Helical" evidence="7">
    <location>
        <begin position="215"/>
        <end position="236"/>
    </location>
</feature>
<dbReference type="PANTHER" id="PTHR43386">
    <property type="entry name" value="OLIGOPEPTIDE TRANSPORT SYSTEM PERMEASE PROTEIN APPC"/>
    <property type="match status" value="1"/>
</dbReference>
<reference evidence="9" key="2">
    <citation type="submission" date="2021-04" db="EMBL/GenBank/DDBJ databases">
        <authorList>
            <person name="Gilroy R."/>
        </authorList>
    </citation>
    <scope>NUCLEOTIDE SEQUENCE</scope>
    <source>
        <strain evidence="9">ChiGjej4B4-7305</strain>
    </source>
</reference>
<reference evidence="9" key="1">
    <citation type="journal article" date="2021" name="PeerJ">
        <title>Extensive microbial diversity within the chicken gut microbiome revealed by metagenomics and culture.</title>
        <authorList>
            <person name="Gilroy R."/>
            <person name="Ravi A."/>
            <person name="Getino M."/>
            <person name="Pursley I."/>
            <person name="Horton D.L."/>
            <person name="Alikhan N.F."/>
            <person name="Baker D."/>
            <person name="Gharbi K."/>
            <person name="Hall N."/>
            <person name="Watson M."/>
            <person name="Adriaenssens E.M."/>
            <person name="Foster-Nyarko E."/>
            <person name="Jarju S."/>
            <person name="Secka A."/>
            <person name="Antonio M."/>
            <person name="Oren A."/>
            <person name="Chaudhuri R.R."/>
            <person name="La Ragione R."/>
            <person name="Hildebrand F."/>
            <person name="Pallen M.J."/>
        </authorList>
    </citation>
    <scope>NUCLEOTIDE SEQUENCE</scope>
    <source>
        <strain evidence="9">ChiGjej4B4-7305</strain>
    </source>
</reference>
<evidence type="ECO:0000256" key="4">
    <source>
        <dbReference type="ARBA" id="ARBA00022692"/>
    </source>
</evidence>
<dbReference type="Proteomes" id="UP000824037">
    <property type="component" value="Unassembled WGS sequence"/>
</dbReference>
<dbReference type="InterPro" id="IPR050366">
    <property type="entry name" value="BP-dependent_transpt_permease"/>
</dbReference>
<dbReference type="EMBL" id="DXBY01000259">
    <property type="protein sequence ID" value="HIZ37064.1"/>
    <property type="molecule type" value="Genomic_DNA"/>
</dbReference>
<dbReference type="PANTHER" id="PTHR43386:SF1">
    <property type="entry name" value="D,D-DIPEPTIDE TRANSPORT SYSTEM PERMEASE PROTEIN DDPC-RELATED"/>
    <property type="match status" value="1"/>
</dbReference>
<dbReference type="GO" id="GO:0005886">
    <property type="term" value="C:plasma membrane"/>
    <property type="evidence" value="ECO:0007669"/>
    <property type="project" value="UniProtKB-SubCell"/>
</dbReference>
<comment type="similarity">
    <text evidence="7">Belongs to the binding-protein-dependent transport system permease family.</text>
</comment>
<dbReference type="Pfam" id="PF00528">
    <property type="entry name" value="BPD_transp_1"/>
    <property type="match status" value="1"/>
</dbReference>
<dbReference type="PROSITE" id="PS50928">
    <property type="entry name" value="ABC_TM1"/>
    <property type="match status" value="1"/>
</dbReference>
<keyword evidence="6 7" id="KW-0472">Membrane</keyword>
<protein>
    <submittedName>
        <fullName evidence="9">ABC transporter permease</fullName>
    </submittedName>
</protein>
<proteinExistence type="inferred from homology"/>
<sequence length="245" mass="24794">MVLPGVFAPFDPVSDLDSAAALTGPSAEHWFGTDPLGRDVYSRVVHGARLSLLAAGLAVAISVTAGATLGILAGYVGRGLDSVLMRGVDVLVAIPGLLLSMVVVSMLGFGVVNVAIAVGVAGIPGIARIARAETLRILSRPYLDAARTSGLGHGRVMLRHVLPNASGALAVLAALELGGAILAVAALSFLGFGAVPPTPEWGALVSEGRGYIANAWWLTSLPGAVIAASVIAINRLSREIGVAAR</sequence>
<feature type="transmembrane region" description="Helical" evidence="7">
    <location>
        <begin position="110"/>
        <end position="130"/>
    </location>
</feature>
<feature type="transmembrane region" description="Helical" evidence="7">
    <location>
        <begin position="167"/>
        <end position="195"/>
    </location>
</feature>
<evidence type="ECO:0000256" key="3">
    <source>
        <dbReference type="ARBA" id="ARBA00022475"/>
    </source>
</evidence>
<dbReference type="SUPFAM" id="SSF161098">
    <property type="entry name" value="MetI-like"/>
    <property type="match status" value="1"/>
</dbReference>
<evidence type="ECO:0000256" key="7">
    <source>
        <dbReference type="RuleBase" id="RU363032"/>
    </source>
</evidence>
<organism evidence="9 10">
    <name type="scientific">Candidatus Ruania gallistercoris</name>
    <dbReference type="NCBI Taxonomy" id="2838746"/>
    <lineage>
        <taxon>Bacteria</taxon>
        <taxon>Bacillati</taxon>
        <taxon>Actinomycetota</taxon>
        <taxon>Actinomycetes</taxon>
        <taxon>Micrococcales</taxon>
        <taxon>Ruaniaceae</taxon>
        <taxon>Ruania</taxon>
    </lineage>
</organism>
<dbReference type="Gene3D" id="1.10.3720.10">
    <property type="entry name" value="MetI-like"/>
    <property type="match status" value="1"/>
</dbReference>
<gene>
    <name evidence="9" type="ORF">H9815_14920</name>
</gene>
<keyword evidence="5 7" id="KW-1133">Transmembrane helix</keyword>
<name>A0A9D2EG46_9MICO</name>
<comment type="subcellular location">
    <subcellularLocation>
        <location evidence="1 7">Cell membrane</location>
        <topology evidence="1 7">Multi-pass membrane protein</topology>
    </subcellularLocation>
</comment>
<feature type="transmembrane region" description="Helical" evidence="7">
    <location>
        <begin position="52"/>
        <end position="76"/>
    </location>
</feature>
<dbReference type="InterPro" id="IPR035906">
    <property type="entry name" value="MetI-like_sf"/>
</dbReference>
<feature type="domain" description="ABC transmembrane type-1" evidence="8">
    <location>
        <begin position="48"/>
        <end position="237"/>
    </location>
</feature>
<feature type="transmembrane region" description="Helical" evidence="7">
    <location>
        <begin position="83"/>
        <end position="104"/>
    </location>
</feature>
<evidence type="ECO:0000256" key="2">
    <source>
        <dbReference type="ARBA" id="ARBA00022448"/>
    </source>
</evidence>
<keyword evidence="3" id="KW-1003">Cell membrane</keyword>
<evidence type="ECO:0000256" key="1">
    <source>
        <dbReference type="ARBA" id="ARBA00004651"/>
    </source>
</evidence>
<dbReference type="AlphaFoldDB" id="A0A9D2EG46"/>
<accession>A0A9D2EG46</accession>
<dbReference type="InterPro" id="IPR000515">
    <property type="entry name" value="MetI-like"/>
</dbReference>
<keyword evidence="4 7" id="KW-0812">Transmembrane</keyword>
<dbReference type="CDD" id="cd06261">
    <property type="entry name" value="TM_PBP2"/>
    <property type="match status" value="1"/>
</dbReference>
<evidence type="ECO:0000313" key="9">
    <source>
        <dbReference type="EMBL" id="HIZ37064.1"/>
    </source>
</evidence>